<dbReference type="GO" id="GO:0004517">
    <property type="term" value="F:nitric-oxide synthase activity"/>
    <property type="evidence" value="ECO:0007669"/>
    <property type="project" value="InterPro"/>
</dbReference>
<dbReference type="PROSITE" id="PS60001">
    <property type="entry name" value="NOS"/>
    <property type="match status" value="1"/>
</dbReference>
<keyword evidence="9 11" id="KW-0408">Iron</keyword>
<protein>
    <recommendedName>
        <fullName evidence="5 11">Nitric oxide synthase oxygenase</fullName>
        <ecNumber evidence="4 11">1.14.14.47</ecNumber>
    </recommendedName>
</protein>
<keyword evidence="6 11" id="KW-0349">Heme</keyword>
<evidence type="ECO:0000313" key="14">
    <source>
        <dbReference type="EMBL" id="XDI38420.1"/>
    </source>
</evidence>
<dbReference type="GO" id="GO:0020037">
    <property type="term" value="F:heme binding"/>
    <property type="evidence" value="ECO:0007669"/>
    <property type="project" value="InterPro"/>
</dbReference>
<dbReference type="Gene3D" id="3.90.440.10">
    <property type="entry name" value="Nitric Oxide Synthase,Heme Domain,Chain A domain 2"/>
    <property type="match status" value="1"/>
</dbReference>
<comment type="cofactor">
    <cofactor evidence="1 11 12">
        <name>heme</name>
        <dbReference type="ChEBI" id="CHEBI:30413"/>
    </cofactor>
</comment>
<dbReference type="GO" id="GO:0006809">
    <property type="term" value="P:nitric oxide biosynthetic process"/>
    <property type="evidence" value="ECO:0007669"/>
    <property type="project" value="InterPro"/>
</dbReference>
<dbReference type="InterPro" id="IPR036119">
    <property type="entry name" value="NOS_N_sf"/>
</dbReference>
<dbReference type="GO" id="GO:0046872">
    <property type="term" value="F:metal ion binding"/>
    <property type="evidence" value="ECO:0007669"/>
    <property type="project" value="UniProtKB-KW"/>
</dbReference>
<evidence type="ECO:0000256" key="10">
    <source>
        <dbReference type="ARBA" id="ARBA00048713"/>
    </source>
</evidence>
<name>A0AB39BYK5_9BACI</name>
<dbReference type="EMBL" id="CP162551">
    <property type="protein sequence ID" value="XDI38420.1"/>
    <property type="molecule type" value="Genomic_DNA"/>
</dbReference>
<dbReference type="InterPro" id="IPR017142">
    <property type="entry name" value="Nitric_oxide_synthase_Oase-su"/>
</dbReference>
<dbReference type="EC" id="1.14.14.47" evidence="4 11"/>
<dbReference type="SUPFAM" id="SSF56512">
    <property type="entry name" value="Nitric oxide (NO) synthase oxygenase domain"/>
    <property type="match status" value="1"/>
</dbReference>
<dbReference type="InterPro" id="IPR044940">
    <property type="entry name" value="NOS_dom_2"/>
</dbReference>
<evidence type="ECO:0000256" key="12">
    <source>
        <dbReference type="PIRSR" id="PIRSR037219-1"/>
    </source>
</evidence>
<evidence type="ECO:0000259" key="13">
    <source>
        <dbReference type="PROSITE" id="PS60001"/>
    </source>
</evidence>
<organism evidence="14">
    <name type="scientific">Alkalihalophilus sp. As8PL</name>
    <dbReference type="NCBI Taxonomy" id="3237103"/>
    <lineage>
        <taxon>Bacteria</taxon>
        <taxon>Bacillati</taxon>
        <taxon>Bacillota</taxon>
        <taxon>Bacilli</taxon>
        <taxon>Bacillales</taxon>
        <taxon>Bacillaceae</taxon>
        <taxon>Alkalihalophilus</taxon>
    </lineage>
</organism>
<dbReference type="PANTHER" id="PTHR43410:SF1">
    <property type="entry name" value="NITRIC OXIDE SYNTHASE"/>
    <property type="match status" value="1"/>
</dbReference>
<sequence length="363" mass="41743">MSENDEILNRATVFLSQCYKELGYSPKQLESRLQEVSGEIKESGTYTHTKEELRHGAKMAWRNSNRCIGRLFWESMHVLDEREATTEAQIAEALFYHLSYATNGGKIIPTITVFKPVHNGKVPVRIWNHQLIRYAGYEGEKGIIGDPASITFTKKCQELGWKGKGTPFDVLPLVIQCDRKEPKWFDIPKECIVEVAITHPTIDSFSDLRLKWYGVPFIADMRLEVGGLDYVAAPFNGWYMGTEIGARNFADETRYHMLPKVAELLGLDCRKESYLWRDEALVELNRAVLYSYKKAGVSIVDHHTAAKQFKHFEEREHEAGRAVTGTWSWLIPPVSPATTHIFHKDYEDKVLTPNYFYQDLPYD</sequence>
<dbReference type="InterPro" id="IPR050607">
    <property type="entry name" value="NOS"/>
</dbReference>
<comment type="catalytic activity">
    <reaction evidence="10">
        <text>3 reduced [flavodoxin] + 2 L-arginine + 4 O2 = 3 oxidized [flavodoxin] + 2 L-citrulline + 2 nitric oxide + 4 H2O + 5 H(+)</text>
        <dbReference type="Rhea" id="RHEA:52324"/>
        <dbReference type="Rhea" id="RHEA-COMP:10622"/>
        <dbReference type="Rhea" id="RHEA-COMP:10623"/>
        <dbReference type="ChEBI" id="CHEBI:15377"/>
        <dbReference type="ChEBI" id="CHEBI:15378"/>
        <dbReference type="ChEBI" id="CHEBI:15379"/>
        <dbReference type="ChEBI" id="CHEBI:16480"/>
        <dbReference type="ChEBI" id="CHEBI:32682"/>
        <dbReference type="ChEBI" id="CHEBI:57618"/>
        <dbReference type="ChEBI" id="CHEBI:57743"/>
        <dbReference type="ChEBI" id="CHEBI:58210"/>
        <dbReference type="EC" id="1.14.14.47"/>
    </reaction>
</comment>
<comment type="subunit">
    <text evidence="11">Homodimer.</text>
</comment>
<evidence type="ECO:0000256" key="8">
    <source>
        <dbReference type="ARBA" id="ARBA00023002"/>
    </source>
</evidence>
<evidence type="ECO:0000256" key="5">
    <source>
        <dbReference type="ARBA" id="ARBA00018859"/>
    </source>
</evidence>
<evidence type="ECO:0000256" key="1">
    <source>
        <dbReference type="ARBA" id="ARBA00001971"/>
    </source>
</evidence>
<comment type="miscellaneous">
    <text evidence="11">This protein is similar to the oxygenase domain of eukaryotic nitric oxide synthases but lacks the reductase domain which, in eukaryotes, is responsible for transfer of electrons to the ferric heme during nitric oxide synthesis.</text>
</comment>
<accession>A0AB39BYK5</accession>
<dbReference type="Pfam" id="PF02898">
    <property type="entry name" value="NO_synthase"/>
    <property type="match status" value="1"/>
</dbReference>
<dbReference type="Gene3D" id="3.90.1230.10">
    <property type="entry name" value="Nitric Oxide Synthase, Chain A, domain 3"/>
    <property type="match status" value="1"/>
</dbReference>
<dbReference type="InterPro" id="IPR004030">
    <property type="entry name" value="NOS_N"/>
</dbReference>
<keyword evidence="7 11" id="KW-0479">Metal-binding</keyword>
<dbReference type="RefSeq" id="WP_368505706.1">
    <property type="nucleotide sequence ID" value="NZ_CP162551.1"/>
</dbReference>
<feature type="domain" description="Nitric oxide synthase (NOS)" evidence="13">
    <location>
        <begin position="66"/>
        <end position="73"/>
    </location>
</feature>
<evidence type="ECO:0000256" key="2">
    <source>
        <dbReference type="ARBA" id="ARBA00002642"/>
    </source>
</evidence>
<dbReference type="Gene3D" id="3.90.340.10">
    <property type="entry name" value="Nitric Oxide Synthase, Chain A, domain 1"/>
    <property type="match status" value="1"/>
</dbReference>
<evidence type="ECO:0000256" key="3">
    <source>
        <dbReference type="ARBA" id="ARBA00005411"/>
    </source>
</evidence>
<reference evidence="14" key="1">
    <citation type="submission" date="2024-07" db="EMBL/GenBank/DDBJ databases">
        <title>Identification and characteristics of an arsenic-resistant bacterial isolate, which belongs to a novel species.</title>
        <authorList>
            <person name="Juszczyk A."/>
            <person name="Kowalczyk A."/>
            <person name="Was K."/>
            <person name="Kosowicz W."/>
            <person name="Budzyn A."/>
            <person name="Latowski D."/>
        </authorList>
    </citation>
    <scope>NUCLEOTIDE SEQUENCE</scope>
    <source>
        <strain evidence="14">As8PL</strain>
    </source>
</reference>
<comment type="similarity">
    <text evidence="3 11">Belongs to the NOS family. Bacterial NOS oxygenase subfamily.</text>
</comment>
<comment type="function">
    <text evidence="2 11">Catalyzes the production of nitric oxide.</text>
</comment>
<keyword evidence="8 11" id="KW-0560">Oxidoreductase</keyword>
<proteinExistence type="inferred from homology"/>
<evidence type="ECO:0000256" key="6">
    <source>
        <dbReference type="ARBA" id="ARBA00022617"/>
    </source>
</evidence>
<evidence type="ECO:0000256" key="4">
    <source>
        <dbReference type="ARBA" id="ARBA00012735"/>
    </source>
</evidence>
<evidence type="ECO:0000256" key="11">
    <source>
        <dbReference type="PIRNR" id="PIRNR037219"/>
    </source>
</evidence>
<evidence type="ECO:0000256" key="7">
    <source>
        <dbReference type="ARBA" id="ARBA00022723"/>
    </source>
</evidence>
<dbReference type="InterPro" id="IPR044943">
    <property type="entry name" value="NOS_dom_1"/>
</dbReference>
<dbReference type="PIRSF" id="PIRSF037219">
    <property type="entry name" value="NOS_oxygenase"/>
    <property type="match status" value="1"/>
</dbReference>
<feature type="binding site" description="axial binding residue" evidence="12">
    <location>
        <position position="67"/>
    </location>
    <ligand>
        <name>heme</name>
        <dbReference type="ChEBI" id="CHEBI:30413"/>
    </ligand>
    <ligandPart>
        <name>Fe</name>
        <dbReference type="ChEBI" id="CHEBI:18248"/>
    </ligandPart>
</feature>
<evidence type="ECO:0000256" key="9">
    <source>
        <dbReference type="ARBA" id="ARBA00023004"/>
    </source>
</evidence>
<dbReference type="AlphaFoldDB" id="A0AB39BYK5"/>
<dbReference type="PANTHER" id="PTHR43410">
    <property type="entry name" value="NITRIC OXIDE SYNTHASE OXYGENASE"/>
    <property type="match status" value="1"/>
</dbReference>
<dbReference type="CDD" id="cd00575">
    <property type="entry name" value="NOS_oxygenase"/>
    <property type="match status" value="1"/>
</dbReference>
<gene>
    <name evidence="14" type="ORF">AB3N04_08965</name>
</gene>
<dbReference type="InterPro" id="IPR044944">
    <property type="entry name" value="NOS_dom_3"/>
</dbReference>